<dbReference type="Proteomes" id="UP001487740">
    <property type="component" value="Unassembled WGS sequence"/>
</dbReference>
<evidence type="ECO:0000313" key="3">
    <source>
        <dbReference type="EMBL" id="KAK8377551.1"/>
    </source>
</evidence>
<dbReference type="AlphaFoldDB" id="A0AAW0SR34"/>
<keyword evidence="2" id="KW-0732">Signal</keyword>
<feature type="compositionally biased region" description="Acidic residues" evidence="1">
    <location>
        <begin position="33"/>
        <end position="43"/>
    </location>
</feature>
<feature type="chain" id="PRO_5043463405" evidence="2">
    <location>
        <begin position="24"/>
        <end position="74"/>
    </location>
</feature>
<dbReference type="EMBL" id="JARAKH010000047">
    <property type="protein sequence ID" value="KAK8377551.1"/>
    <property type="molecule type" value="Genomic_DNA"/>
</dbReference>
<feature type="region of interest" description="Disordered" evidence="1">
    <location>
        <begin position="27"/>
        <end position="46"/>
    </location>
</feature>
<evidence type="ECO:0000313" key="4">
    <source>
        <dbReference type="Proteomes" id="UP001487740"/>
    </source>
</evidence>
<protein>
    <submittedName>
        <fullName evidence="3">Uncharacterized protein</fullName>
    </submittedName>
</protein>
<comment type="caution">
    <text evidence="3">The sequence shown here is derived from an EMBL/GenBank/DDBJ whole genome shotgun (WGS) entry which is preliminary data.</text>
</comment>
<evidence type="ECO:0000256" key="2">
    <source>
        <dbReference type="SAM" id="SignalP"/>
    </source>
</evidence>
<reference evidence="3 4" key="1">
    <citation type="submission" date="2023-03" db="EMBL/GenBank/DDBJ databases">
        <title>High-quality genome of Scylla paramamosain provides insights in environmental adaptation.</title>
        <authorList>
            <person name="Zhang L."/>
        </authorList>
    </citation>
    <scope>NUCLEOTIDE SEQUENCE [LARGE SCALE GENOMIC DNA]</scope>
    <source>
        <strain evidence="3">LZ_2023a</strain>
        <tissue evidence="3">Muscle</tissue>
    </source>
</reference>
<evidence type="ECO:0000256" key="1">
    <source>
        <dbReference type="SAM" id="MobiDB-lite"/>
    </source>
</evidence>
<sequence>MKLISLFLAMAVALAALMGSAEAHPEPWALADPDPEALADPDPEALANPDPWNFRRRRYRRKQYRPYSYKIRYW</sequence>
<organism evidence="3 4">
    <name type="scientific">Scylla paramamosain</name>
    <name type="common">Mud crab</name>
    <dbReference type="NCBI Taxonomy" id="85552"/>
    <lineage>
        <taxon>Eukaryota</taxon>
        <taxon>Metazoa</taxon>
        <taxon>Ecdysozoa</taxon>
        <taxon>Arthropoda</taxon>
        <taxon>Crustacea</taxon>
        <taxon>Multicrustacea</taxon>
        <taxon>Malacostraca</taxon>
        <taxon>Eumalacostraca</taxon>
        <taxon>Eucarida</taxon>
        <taxon>Decapoda</taxon>
        <taxon>Pleocyemata</taxon>
        <taxon>Brachyura</taxon>
        <taxon>Eubrachyura</taxon>
        <taxon>Portunoidea</taxon>
        <taxon>Portunidae</taxon>
        <taxon>Portuninae</taxon>
        <taxon>Scylla</taxon>
    </lineage>
</organism>
<feature type="signal peptide" evidence="2">
    <location>
        <begin position="1"/>
        <end position="23"/>
    </location>
</feature>
<keyword evidence="4" id="KW-1185">Reference proteome</keyword>
<gene>
    <name evidence="3" type="ORF">O3P69_013886</name>
</gene>
<proteinExistence type="predicted"/>
<accession>A0AAW0SR34</accession>
<name>A0AAW0SR34_SCYPA</name>